<evidence type="ECO:0000256" key="5">
    <source>
        <dbReference type="SAM" id="MobiDB-lite"/>
    </source>
</evidence>
<comment type="similarity">
    <text evidence="1 4">Belongs to the glycosyl hydrolase 26 family.</text>
</comment>
<sequence length="603" mass="64046">MKPFPERSPALRLLLLLAAATAVAPQGPLAQQHITAQSTTRPPTSPSPTPSSTSPPAPSASPVPPPQELAPLEPPDGKILLGAWVNTVQNGDSPLAVNDRLQAKLPMFHFQMNIPESSLDESPPLQMLDQTDTDALLYLSALPNSGLAAVGDADLDRLVERCKTLNLGGRRVLLRFAPGFNAAWVPWGQQPLEFVSLWKNLTMKVRESLNSNLTALVWAPYSGDGYPFSGFAYSAKPGTADFQTLDTDVDGNLTVKDDPYGAFWPGAEYVDWVGLTAYHRGAAYPWVTNAIPYPSYVSNLLLGKLPSMPATADFYNSYVVKYNKPMMIAETGAVFHKNATTGADAPGPDYVAIKSAWMDQLLGASTHTAFPRLKAICLYEFEVIPPSGHEAGLILDFELTNSSRVSTLNALRNYLHNSSRILISANSTTPNAINSTLPVPSSTAGPNPSPFGSQTSSSVPRWAIVALVIFPIAGVAFWCIVVIVRHRKGRAPSGAADAAQHPSSSLAMEMEKGEESDVDDSATIVNVGGSDAAPSLRASISTIDSSAYHSAAPAAELESDSESGMEGLETAVGVAPDAENGFSAGHVDYLHRRPVSAASDSAE</sequence>
<feature type="signal peptide" evidence="7">
    <location>
        <begin position="1"/>
        <end position="25"/>
    </location>
</feature>
<feature type="region of interest" description="Disordered" evidence="5">
    <location>
        <begin position="551"/>
        <end position="579"/>
    </location>
</feature>
<evidence type="ECO:0000256" key="7">
    <source>
        <dbReference type="SAM" id="SignalP"/>
    </source>
</evidence>
<organism evidence="9 10">
    <name type="scientific">Blyttiomyces helicus</name>
    <dbReference type="NCBI Taxonomy" id="388810"/>
    <lineage>
        <taxon>Eukaryota</taxon>
        <taxon>Fungi</taxon>
        <taxon>Fungi incertae sedis</taxon>
        <taxon>Chytridiomycota</taxon>
        <taxon>Chytridiomycota incertae sedis</taxon>
        <taxon>Chytridiomycetes</taxon>
        <taxon>Chytridiomycetes incertae sedis</taxon>
        <taxon>Blyttiomyces</taxon>
    </lineage>
</organism>
<dbReference type="GO" id="GO:0016985">
    <property type="term" value="F:mannan endo-1,4-beta-mannosidase activity"/>
    <property type="evidence" value="ECO:0007669"/>
    <property type="project" value="InterPro"/>
</dbReference>
<comment type="caution">
    <text evidence="4">Lacks conserved residue(s) required for the propagation of feature annotation.</text>
</comment>
<feature type="region of interest" description="Disordered" evidence="5">
    <location>
        <begin position="26"/>
        <end position="75"/>
    </location>
</feature>
<reference evidence="10" key="1">
    <citation type="journal article" date="2018" name="Nat. Microbiol.">
        <title>Leveraging single-cell genomics to expand the fungal tree of life.</title>
        <authorList>
            <person name="Ahrendt S.R."/>
            <person name="Quandt C.A."/>
            <person name="Ciobanu D."/>
            <person name="Clum A."/>
            <person name="Salamov A."/>
            <person name="Andreopoulos B."/>
            <person name="Cheng J.F."/>
            <person name="Woyke T."/>
            <person name="Pelin A."/>
            <person name="Henrissat B."/>
            <person name="Reynolds N.K."/>
            <person name="Benny G.L."/>
            <person name="Smith M.E."/>
            <person name="James T.Y."/>
            <person name="Grigoriev I.V."/>
        </authorList>
    </citation>
    <scope>NUCLEOTIDE SEQUENCE [LARGE SCALE GENOMIC DNA]</scope>
</reference>
<evidence type="ECO:0000256" key="1">
    <source>
        <dbReference type="ARBA" id="ARBA00007754"/>
    </source>
</evidence>
<feature type="region of interest" description="Disordered" evidence="5">
    <location>
        <begin position="435"/>
        <end position="455"/>
    </location>
</feature>
<dbReference type="Gene3D" id="3.20.20.80">
    <property type="entry name" value="Glycosidases"/>
    <property type="match status" value="1"/>
</dbReference>
<dbReference type="InterPro" id="IPR022790">
    <property type="entry name" value="GH26_dom"/>
</dbReference>
<evidence type="ECO:0000313" key="9">
    <source>
        <dbReference type="EMBL" id="RKO86762.1"/>
    </source>
</evidence>
<dbReference type="AlphaFoldDB" id="A0A4P9W4E1"/>
<evidence type="ECO:0000313" key="10">
    <source>
        <dbReference type="Proteomes" id="UP000269721"/>
    </source>
</evidence>
<evidence type="ECO:0000256" key="4">
    <source>
        <dbReference type="PROSITE-ProRule" id="PRU01100"/>
    </source>
</evidence>
<dbReference type="InterPro" id="IPR000805">
    <property type="entry name" value="Glyco_hydro_26"/>
</dbReference>
<feature type="transmembrane region" description="Helical" evidence="6">
    <location>
        <begin position="462"/>
        <end position="484"/>
    </location>
</feature>
<evidence type="ECO:0000256" key="6">
    <source>
        <dbReference type="SAM" id="Phobius"/>
    </source>
</evidence>
<accession>A0A4P9W4E1</accession>
<gene>
    <name evidence="9" type="ORF">BDK51DRAFT_47598</name>
</gene>
<dbReference type="GO" id="GO:0006080">
    <property type="term" value="P:substituted mannan metabolic process"/>
    <property type="evidence" value="ECO:0007669"/>
    <property type="project" value="InterPro"/>
</dbReference>
<feature type="compositionally biased region" description="Pro residues" evidence="5">
    <location>
        <begin position="43"/>
        <end position="74"/>
    </location>
</feature>
<dbReference type="PROSITE" id="PS51764">
    <property type="entry name" value="GH26"/>
    <property type="match status" value="1"/>
</dbReference>
<keyword evidence="6" id="KW-1133">Transmembrane helix</keyword>
<dbReference type="InterPro" id="IPR017853">
    <property type="entry name" value="GH"/>
</dbReference>
<feature type="domain" description="GH26" evidence="8">
    <location>
        <begin position="8"/>
        <end position="409"/>
    </location>
</feature>
<keyword evidence="2" id="KW-0378">Hydrolase</keyword>
<keyword evidence="3" id="KW-0326">Glycosidase</keyword>
<dbReference type="Proteomes" id="UP000269721">
    <property type="component" value="Unassembled WGS sequence"/>
</dbReference>
<dbReference type="EMBL" id="KZ997936">
    <property type="protein sequence ID" value="RKO86762.1"/>
    <property type="molecule type" value="Genomic_DNA"/>
</dbReference>
<protein>
    <recommendedName>
        <fullName evidence="8">GH26 domain-containing protein</fullName>
    </recommendedName>
</protein>
<keyword evidence="10" id="KW-1185">Reference proteome</keyword>
<evidence type="ECO:0000259" key="8">
    <source>
        <dbReference type="PROSITE" id="PS51764"/>
    </source>
</evidence>
<feature type="region of interest" description="Disordered" evidence="5">
    <location>
        <begin position="491"/>
        <end position="526"/>
    </location>
</feature>
<feature type="chain" id="PRO_5020267518" description="GH26 domain-containing protein" evidence="7">
    <location>
        <begin position="26"/>
        <end position="603"/>
    </location>
</feature>
<keyword evidence="7" id="KW-0732">Signal</keyword>
<evidence type="ECO:0000256" key="2">
    <source>
        <dbReference type="ARBA" id="ARBA00022801"/>
    </source>
</evidence>
<proteinExistence type="inferred from homology"/>
<dbReference type="SUPFAM" id="SSF51445">
    <property type="entry name" value="(Trans)glycosidases"/>
    <property type="match status" value="1"/>
</dbReference>
<dbReference type="PANTHER" id="PTHR40079:SF4">
    <property type="entry name" value="GH26 DOMAIN-CONTAINING PROTEIN-RELATED"/>
    <property type="match status" value="1"/>
</dbReference>
<keyword evidence="6" id="KW-0812">Transmembrane</keyword>
<keyword evidence="6" id="KW-0472">Membrane</keyword>
<name>A0A4P9W4E1_9FUNG</name>
<dbReference type="OrthoDB" id="428177at2759"/>
<dbReference type="PANTHER" id="PTHR40079">
    <property type="entry name" value="MANNAN ENDO-1,4-BETA-MANNOSIDASE E-RELATED"/>
    <property type="match status" value="1"/>
</dbReference>
<feature type="compositionally biased region" description="Low complexity" evidence="5">
    <location>
        <begin position="26"/>
        <end position="42"/>
    </location>
</feature>
<evidence type="ECO:0000256" key="3">
    <source>
        <dbReference type="ARBA" id="ARBA00023295"/>
    </source>
</evidence>